<evidence type="ECO:0008006" key="3">
    <source>
        <dbReference type="Google" id="ProtNLM"/>
    </source>
</evidence>
<protein>
    <recommendedName>
        <fullName evidence="3">Ribbon-helix-helix CopG family protein</fullName>
    </recommendedName>
</protein>
<evidence type="ECO:0000313" key="2">
    <source>
        <dbReference type="Proteomes" id="UP000224915"/>
    </source>
</evidence>
<dbReference type="SUPFAM" id="SSF47598">
    <property type="entry name" value="Ribbon-helix-helix"/>
    <property type="match status" value="1"/>
</dbReference>
<comment type="caution">
    <text evidence="1">The sequence shown here is derived from an EMBL/GenBank/DDBJ whole genome shotgun (WGS) entry which is preliminary data.</text>
</comment>
<dbReference type="RefSeq" id="WP_098470069.1">
    <property type="nucleotide sequence ID" value="NZ_PDJD01000001.1"/>
</dbReference>
<proteinExistence type="predicted"/>
<sequence length="75" mass="8095">MKISVSLTPQDLAAVDRAVVDLQLPSRSAAIQLAIRTLAEAELEEEYAAAWTEWEESGAAAAWEDTTPDGLHASR</sequence>
<organism evidence="1 2">
    <name type="scientific">Serinibacter salmoneus</name>
    <dbReference type="NCBI Taxonomy" id="556530"/>
    <lineage>
        <taxon>Bacteria</taxon>
        <taxon>Bacillati</taxon>
        <taxon>Actinomycetota</taxon>
        <taxon>Actinomycetes</taxon>
        <taxon>Micrococcales</taxon>
        <taxon>Beutenbergiaceae</taxon>
        <taxon>Serinibacter</taxon>
    </lineage>
</organism>
<evidence type="ECO:0000313" key="1">
    <source>
        <dbReference type="EMBL" id="PFG21203.1"/>
    </source>
</evidence>
<keyword evidence="2" id="KW-1185">Reference proteome</keyword>
<name>A0A2A9D3G9_9MICO</name>
<dbReference type="GO" id="GO:0006355">
    <property type="term" value="P:regulation of DNA-templated transcription"/>
    <property type="evidence" value="ECO:0007669"/>
    <property type="project" value="InterPro"/>
</dbReference>
<dbReference type="AlphaFoldDB" id="A0A2A9D3G9"/>
<dbReference type="InterPro" id="IPR010985">
    <property type="entry name" value="Ribbon_hlx_hlx"/>
</dbReference>
<dbReference type="CDD" id="cd22231">
    <property type="entry name" value="RHH_NikR_HicB-like"/>
    <property type="match status" value="1"/>
</dbReference>
<dbReference type="OrthoDB" id="3692970at2"/>
<dbReference type="EMBL" id="PDJD01000001">
    <property type="protein sequence ID" value="PFG21203.1"/>
    <property type="molecule type" value="Genomic_DNA"/>
</dbReference>
<gene>
    <name evidence="1" type="ORF">ATL40_2826</name>
</gene>
<accession>A0A2A9D3G9</accession>
<dbReference type="Proteomes" id="UP000224915">
    <property type="component" value="Unassembled WGS sequence"/>
</dbReference>
<reference evidence="1 2" key="1">
    <citation type="submission" date="2017-10" db="EMBL/GenBank/DDBJ databases">
        <title>Sequencing the genomes of 1000 actinobacteria strains.</title>
        <authorList>
            <person name="Klenk H.-P."/>
        </authorList>
    </citation>
    <scope>NUCLEOTIDE SEQUENCE [LARGE SCALE GENOMIC DNA]</scope>
    <source>
        <strain evidence="1 2">DSM 21801</strain>
    </source>
</reference>